<reference evidence="2" key="1">
    <citation type="submission" date="2023-07" db="EMBL/GenBank/DDBJ databases">
        <authorList>
            <person name="de Witt J."/>
        </authorList>
    </citation>
    <scope>NUCLEOTIDE SEQUENCE [LARGE SCALE GENOMIC DNA]</scope>
    <source>
        <strain evidence="2">FZJ</strain>
    </source>
</reference>
<sequence length="164" mass="19016">MLQYLKAVFSSDLYIQLWAGRLKIYCIDTKEVFDEEPLMALKNNEKGQRVVVAIGNSVKALPSSERDIIVNPFQHPRLLVHDFQVAEKLLMHGFRELHKNRWIAPSPRVIFHPMEKLEGGVTGIEERVYRELCLGAGAREIELHFGSELPTYSLNYDQYKREKC</sequence>
<evidence type="ECO:0000313" key="1">
    <source>
        <dbReference type="EMBL" id="MDX9688807.1"/>
    </source>
</evidence>
<protein>
    <submittedName>
        <fullName evidence="1">Rod shape-determining protein</fullName>
    </submittedName>
</protein>
<dbReference type="Proteomes" id="UP001281217">
    <property type="component" value="Unassembled WGS sequence"/>
</dbReference>
<dbReference type="InterPro" id="IPR056546">
    <property type="entry name" value="MreB_MamK-like"/>
</dbReference>
<dbReference type="RefSeq" id="WP_320332100.1">
    <property type="nucleotide sequence ID" value="NZ_JAVRDO010000018.1"/>
</dbReference>
<gene>
    <name evidence="1" type="ORF">RED13_000369</name>
</gene>
<comment type="caution">
    <text evidence="1">The sequence shown here is derived from an EMBL/GenBank/DDBJ whole genome shotgun (WGS) entry which is preliminary data.</text>
</comment>
<keyword evidence="2" id="KW-1185">Reference proteome</keyword>
<dbReference type="Pfam" id="PF06723">
    <property type="entry name" value="MreB_Mbl"/>
    <property type="match status" value="1"/>
</dbReference>
<proteinExistence type="predicted"/>
<dbReference type="Gene3D" id="3.30.420.40">
    <property type="match status" value="1"/>
</dbReference>
<dbReference type="EMBL" id="JAVRDO010000018">
    <property type="protein sequence ID" value="MDX9688807.1"/>
    <property type="molecule type" value="Genomic_DNA"/>
</dbReference>
<accession>A0ABU5C1A5</accession>
<evidence type="ECO:0000313" key="2">
    <source>
        <dbReference type="Proteomes" id="UP001281217"/>
    </source>
</evidence>
<name>A0ABU5C1A5_9GAMM</name>
<organism evidence="1 2">
    <name type="scientific">Halopseudomonas formosensis</name>
    <dbReference type="NCBI Taxonomy" id="1002526"/>
    <lineage>
        <taxon>Bacteria</taxon>
        <taxon>Pseudomonadati</taxon>
        <taxon>Pseudomonadota</taxon>
        <taxon>Gammaproteobacteria</taxon>
        <taxon>Pseudomonadales</taxon>
        <taxon>Pseudomonadaceae</taxon>
        <taxon>Halopseudomonas</taxon>
    </lineage>
</organism>